<organism evidence="13 14">
    <name type="scientific">Halovenus rubra</name>
    <dbReference type="NCBI Taxonomy" id="869890"/>
    <lineage>
        <taxon>Archaea</taxon>
        <taxon>Methanobacteriati</taxon>
        <taxon>Methanobacteriota</taxon>
        <taxon>Stenosarchaea group</taxon>
        <taxon>Halobacteria</taxon>
        <taxon>Halobacteriales</taxon>
        <taxon>Haloarculaceae</taxon>
        <taxon>Halovenus</taxon>
    </lineage>
</organism>
<dbReference type="InterPro" id="IPR050924">
    <property type="entry name" value="Peroxiredoxin_BCP/PrxQ"/>
</dbReference>
<protein>
    <recommendedName>
        <fullName evidence="2">thioredoxin-dependent peroxiredoxin</fullName>
        <ecNumber evidence="2">1.11.1.24</ecNumber>
    </recommendedName>
    <alternativeName>
        <fullName evidence="8">Thioredoxin peroxidase</fullName>
    </alternativeName>
</protein>
<evidence type="ECO:0000313" key="13">
    <source>
        <dbReference type="EMBL" id="MFC7124780.1"/>
    </source>
</evidence>
<evidence type="ECO:0000256" key="10">
    <source>
        <dbReference type="ARBA" id="ARBA00049091"/>
    </source>
</evidence>
<comment type="similarity">
    <text evidence="9">Belongs to the peroxiredoxin family. BCP/PrxQ subfamily.</text>
</comment>
<dbReference type="GO" id="GO:0140824">
    <property type="term" value="F:thioredoxin-dependent peroxiredoxin activity"/>
    <property type="evidence" value="ECO:0007669"/>
    <property type="project" value="UniProtKB-EC"/>
</dbReference>
<dbReference type="Proteomes" id="UP001596414">
    <property type="component" value="Unassembled WGS sequence"/>
</dbReference>
<evidence type="ECO:0000259" key="12">
    <source>
        <dbReference type="PROSITE" id="PS51352"/>
    </source>
</evidence>
<evidence type="ECO:0000256" key="7">
    <source>
        <dbReference type="ARBA" id="ARBA00023284"/>
    </source>
</evidence>
<dbReference type="Pfam" id="PF00578">
    <property type="entry name" value="AhpC-TSA"/>
    <property type="match status" value="1"/>
</dbReference>
<keyword evidence="7" id="KW-0676">Redox-active center</keyword>
<comment type="subunit">
    <text evidence="1">Monomer.</text>
</comment>
<dbReference type="AlphaFoldDB" id="A0ABD5X6G0"/>
<accession>A0ABD5X6G0</accession>
<keyword evidence="5" id="KW-0560">Oxidoreductase</keyword>
<evidence type="ECO:0000313" key="14">
    <source>
        <dbReference type="Proteomes" id="UP001596414"/>
    </source>
</evidence>
<dbReference type="InterPro" id="IPR013766">
    <property type="entry name" value="Thioredoxin_domain"/>
</dbReference>
<reference evidence="13 14" key="1">
    <citation type="journal article" date="2014" name="Int. J. Syst. Evol. Microbiol.">
        <title>Complete genome sequence of Corynebacterium casei LMG S-19264T (=DSM 44701T), isolated from a smear-ripened cheese.</title>
        <authorList>
            <consortium name="US DOE Joint Genome Institute (JGI-PGF)"/>
            <person name="Walter F."/>
            <person name="Albersmeier A."/>
            <person name="Kalinowski J."/>
            <person name="Ruckert C."/>
        </authorList>
    </citation>
    <scope>NUCLEOTIDE SEQUENCE [LARGE SCALE GENOMIC DNA]</scope>
    <source>
        <strain evidence="13 14">CGMCC 4.7215</strain>
    </source>
</reference>
<evidence type="ECO:0000256" key="9">
    <source>
        <dbReference type="ARBA" id="ARBA00038489"/>
    </source>
</evidence>
<evidence type="ECO:0000256" key="11">
    <source>
        <dbReference type="PIRSR" id="PIRSR000239-1"/>
    </source>
</evidence>
<keyword evidence="3" id="KW-0575">Peroxidase</keyword>
<feature type="domain" description="Thioredoxin" evidence="12">
    <location>
        <begin position="2"/>
        <end position="159"/>
    </location>
</feature>
<dbReference type="InterPro" id="IPR036249">
    <property type="entry name" value="Thioredoxin-like_sf"/>
</dbReference>
<dbReference type="PANTHER" id="PTHR42801:SF22">
    <property type="entry name" value="PEROXIREDOXIN SLL0755-RELATED"/>
    <property type="match status" value="1"/>
</dbReference>
<evidence type="ECO:0000256" key="3">
    <source>
        <dbReference type="ARBA" id="ARBA00022559"/>
    </source>
</evidence>
<comment type="catalytic activity">
    <reaction evidence="10">
        <text>a hydroperoxide + [thioredoxin]-dithiol = an alcohol + [thioredoxin]-disulfide + H2O</text>
        <dbReference type="Rhea" id="RHEA:62620"/>
        <dbReference type="Rhea" id="RHEA-COMP:10698"/>
        <dbReference type="Rhea" id="RHEA-COMP:10700"/>
        <dbReference type="ChEBI" id="CHEBI:15377"/>
        <dbReference type="ChEBI" id="CHEBI:29950"/>
        <dbReference type="ChEBI" id="CHEBI:30879"/>
        <dbReference type="ChEBI" id="CHEBI:35924"/>
        <dbReference type="ChEBI" id="CHEBI:50058"/>
        <dbReference type="EC" id="1.11.1.24"/>
    </reaction>
</comment>
<dbReference type="PIRSF" id="PIRSF000239">
    <property type="entry name" value="AHPC"/>
    <property type="match status" value="1"/>
</dbReference>
<dbReference type="SUPFAM" id="SSF52833">
    <property type="entry name" value="Thioredoxin-like"/>
    <property type="match status" value="1"/>
</dbReference>
<evidence type="ECO:0000256" key="6">
    <source>
        <dbReference type="ARBA" id="ARBA00023157"/>
    </source>
</evidence>
<keyword evidence="6" id="KW-1015">Disulfide bond</keyword>
<dbReference type="RefSeq" id="WP_267638439.1">
    <property type="nucleotide sequence ID" value="NZ_JAODIY010000013.1"/>
</dbReference>
<gene>
    <name evidence="13" type="ORF">ACFQJ7_01815</name>
</gene>
<name>A0ABD5X6G0_9EURY</name>
<dbReference type="EMBL" id="JBHSZQ010000002">
    <property type="protein sequence ID" value="MFC7124780.1"/>
    <property type="molecule type" value="Genomic_DNA"/>
</dbReference>
<dbReference type="InterPro" id="IPR000866">
    <property type="entry name" value="AhpC/TSA"/>
</dbReference>
<comment type="caution">
    <text evidence="13">The sequence shown here is derived from an EMBL/GenBank/DDBJ whole genome shotgun (WGS) entry which is preliminary data.</text>
</comment>
<evidence type="ECO:0000256" key="4">
    <source>
        <dbReference type="ARBA" id="ARBA00022862"/>
    </source>
</evidence>
<dbReference type="Gene3D" id="3.40.30.10">
    <property type="entry name" value="Glutaredoxin"/>
    <property type="match status" value="1"/>
</dbReference>
<keyword evidence="4" id="KW-0049">Antioxidant</keyword>
<feature type="active site" description="Cysteine sulfenic acid (-SOH) intermediate; for peroxidase activity" evidence="11">
    <location>
        <position position="49"/>
    </location>
</feature>
<evidence type="ECO:0000256" key="2">
    <source>
        <dbReference type="ARBA" id="ARBA00013017"/>
    </source>
</evidence>
<dbReference type="PANTHER" id="PTHR42801">
    <property type="entry name" value="THIOREDOXIN-DEPENDENT PEROXIDE REDUCTASE"/>
    <property type="match status" value="1"/>
</dbReference>
<evidence type="ECO:0000256" key="8">
    <source>
        <dbReference type="ARBA" id="ARBA00032824"/>
    </source>
</evidence>
<proteinExistence type="inferred from homology"/>
<dbReference type="InterPro" id="IPR024706">
    <property type="entry name" value="Peroxiredoxin_AhpC-typ"/>
</dbReference>
<dbReference type="PROSITE" id="PS51352">
    <property type="entry name" value="THIOREDOXIN_2"/>
    <property type="match status" value="1"/>
</dbReference>
<sequence length="178" mass="19409">MVTVGEKAPDFVAPALIDGEGTAVELFKQIRTHEATVLYFYPADFVPECTAELLAVQQAGWADEDEIAVIALSGDSLFSHAAYAAEFELTFTLVSDFHASVAESYDLRMEKWEGHIQIPLRASVVIGSDWEVRAVEPAKEPLARTTPAPIERAGEVLRSEGLDVTQPTVDYADCPDVP</sequence>
<evidence type="ECO:0000256" key="1">
    <source>
        <dbReference type="ARBA" id="ARBA00011245"/>
    </source>
</evidence>
<dbReference type="EC" id="1.11.1.24" evidence="2"/>
<evidence type="ECO:0000256" key="5">
    <source>
        <dbReference type="ARBA" id="ARBA00023002"/>
    </source>
</evidence>